<organism evidence="2 3">
    <name type="scientific">Candidatus Woykebacteria bacterium RBG_16_39_9b</name>
    <dbReference type="NCBI Taxonomy" id="1802595"/>
    <lineage>
        <taxon>Bacteria</taxon>
        <taxon>Candidatus Woykeibacteriota</taxon>
    </lineage>
</organism>
<dbReference type="Pfam" id="PF01243">
    <property type="entry name" value="PNPOx_N"/>
    <property type="match status" value="1"/>
</dbReference>
<dbReference type="InterPro" id="IPR012349">
    <property type="entry name" value="Split_barrel_FMN-bd"/>
</dbReference>
<comment type="caution">
    <text evidence="2">The sequence shown here is derived from an EMBL/GenBank/DDBJ whole genome shotgun (WGS) entry which is preliminary data.</text>
</comment>
<dbReference type="Gene3D" id="2.30.110.10">
    <property type="entry name" value="Electron Transport, Fmn-binding Protein, Chain A"/>
    <property type="match status" value="1"/>
</dbReference>
<reference evidence="2 3" key="1">
    <citation type="journal article" date="2016" name="Nat. Commun.">
        <title>Thousands of microbial genomes shed light on interconnected biogeochemical processes in an aquifer system.</title>
        <authorList>
            <person name="Anantharaman K."/>
            <person name="Brown C.T."/>
            <person name="Hug L.A."/>
            <person name="Sharon I."/>
            <person name="Castelle C.J."/>
            <person name="Probst A.J."/>
            <person name="Thomas B.C."/>
            <person name="Singh A."/>
            <person name="Wilkins M.J."/>
            <person name="Karaoz U."/>
            <person name="Brodie E.L."/>
            <person name="Williams K.H."/>
            <person name="Hubbard S.S."/>
            <person name="Banfield J.F."/>
        </authorList>
    </citation>
    <scope>NUCLEOTIDE SEQUENCE [LARGE SCALE GENOMIC DNA]</scope>
</reference>
<sequence length="150" mass="17382">MNLRKLIEDYLKEAKLMQLATSVGNQPWVCNVWFGFDEGLNIYWISSTTRRHSKEVAKNPKVAAAIVLPHNPEDTPRGLQLEGKAEILTEQKDIDKAISVFAGRIFPREKISEFMESKTHPHRFYKIKSTQFVLFDAVNFPDNSRQKYKL</sequence>
<dbReference type="InterPro" id="IPR011576">
    <property type="entry name" value="Pyridox_Oxase_N"/>
</dbReference>
<evidence type="ECO:0000259" key="1">
    <source>
        <dbReference type="Pfam" id="PF01243"/>
    </source>
</evidence>
<dbReference type="STRING" id="1802595.A2134_01790"/>
<feature type="domain" description="Pyridoxamine 5'-phosphate oxidase N-terminal" evidence="1">
    <location>
        <begin position="5"/>
        <end position="114"/>
    </location>
</feature>
<gene>
    <name evidence="2" type="ORF">A2134_01790</name>
</gene>
<accession>A0A1G1WDU6</accession>
<evidence type="ECO:0000313" key="2">
    <source>
        <dbReference type="EMBL" id="OGY25872.1"/>
    </source>
</evidence>
<dbReference type="AlphaFoldDB" id="A0A1G1WDU6"/>
<dbReference type="Proteomes" id="UP000178162">
    <property type="component" value="Unassembled WGS sequence"/>
</dbReference>
<dbReference type="EMBL" id="MHCR01000006">
    <property type="protein sequence ID" value="OGY25872.1"/>
    <property type="molecule type" value="Genomic_DNA"/>
</dbReference>
<dbReference type="SUPFAM" id="SSF50475">
    <property type="entry name" value="FMN-binding split barrel"/>
    <property type="match status" value="1"/>
</dbReference>
<protein>
    <recommendedName>
        <fullName evidence="1">Pyridoxamine 5'-phosphate oxidase N-terminal domain-containing protein</fullName>
    </recommendedName>
</protein>
<proteinExistence type="predicted"/>
<name>A0A1G1WDU6_9BACT</name>
<evidence type="ECO:0000313" key="3">
    <source>
        <dbReference type="Proteomes" id="UP000178162"/>
    </source>
</evidence>